<comment type="caution">
    <text evidence="2">The sequence shown here is derived from an EMBL/GenBank/DDBJ whole genome shotgun (WGS) entry which is preliminary data.</text>
</comment>
<evidence type="ECO:0000259" key="1">
    <source>
        <dbReference type="Pfam" id="PF01208"/>
    </source>
</evidence>
<organism evidence="2 3">
    <name type="scientific">Odoribacter splanchnicus</name>
    <dbReference type="NCBI Taxonomy" id="28118"/>
    <lineage>
        <taxon>Bacteria</taxon>
        <taxon>Pseudomonadati</taxon>
        <taxon>Bacteroidota</taxon>
        <taxon>Bacteroidia</taxon>
        <taxon>Bacteroidales</taxon>
        <taxon>Odoribacteraceae</taxon>
        <taxon>Odoribacter</taxon>
    </lineage>
</organism>
<dbReference type="AlphaFoldDB" id="A0A412TMV2"/>
<proteinExistence type="predicted"/>
<dbReference type="PANTHER" id="PTHR47099:SF1">
    <property type="entry name" value="METHYLCOBAMIDE:COM METHYLTRANSFERASE MTBA"/>
    <property type="match status" value="1"/>
</dbReference>
<evidence type="ECO:0000313" key="2">
    <source>
        <dbReference type="EMBL" id="RGU55105.1"/>
    </source>
</evidence>
<dbReference type="RefSeq" id="WP_046405782.1">
    <property type="nucleotide sequence ID" value="NZ_JBBNFH010000013.1"/>
</dbReference>
<evidence type="ECO:0000313" key="3">
    <source>
        <dbReference type="Proteomes" id="UP000284243"/>
    </source>
</evidence>
<dbReference type="EMBL" id="QRYC01000021">
    <property type="protein sequence ID" value="RGU55105.1"/>
    <property type="molecule type" value="Genomic_DNA"/>
</dbReference>
<reference evidence="2 3" key="1">
    <citation type="submission" date="2018-08" db="EMBL/GenBank/DDBJ databases">
        <title>A genome reference for cultivated species of the human gut microbiota.</title>
        <authorList>
            <person name="Zou Y."/>
            <person name="Xue W."/>
            <person name="Luo G."/>
        </authorList>
    </citation>
    <scope>NUCLEOTIDE SEQUENCE [LARGE SCALE GENOMIC DNA]</scope>
    <source>
        <strain evidence="2 3">AF16-14</strain>
    </source>
</reference>
<dbReference type="Proteomes" id="UP000284243">
    <property type="component" value="Unassembled WGS sequence"/>
</dbReference>
<dbReference type="Pfam" id="PF01208">
    <property type="entry name" value="URO-D"/>
    <property type="match status" value="1"/>
</dbReference>
<dbReference type="InterPro" id="IPR000257">
    <property type="entry name" value="Uroporphyrinogen_deCOase"/>
</dbReference>
<dbReference type="SUPFAM" id="SSF51726">
    <property type="entry name" value="UROD/MetE-like"/>
    <property type="match status" value="1"/>
</dbReference>
<accession>A0A412TMV2</accession>
<dbReference type="InterPro" id="IPR038071">
    <property type="entry name" value="UROD/MetE-like_sf"/>
</dbReference>
<dbReference type="GO" id="GO:0006779">
    <property type="term" value="P:porphyrin-containing compound biosynthetic process"/>
    <property type="evidence" value="ECO:0007669"/>
    <property type="project" value="InterPro"/>
</dbReference>
<name>A0A412TMV2_9BACT</name>
<dbReference type="PANTHER" id="PTHR47099">
    <property type="entry name" value="METHYLCOBAMIDE:COM METHYLTRANSFERASE MTBA"/>
    <property type="match status" value="1"/>
</dbReference>
<gene>
    <name evidence="2" type="ORF">DWW57_13515</name>
</gene>
<protein>
    <submittedName>
        <fullName evidence="2">Uroporphyrinogen-III decarboxylase-like protein</fullName>
    </submittedName>
</protein>
<dbReference type="Gene3D" id="3.20.20.210">
    <property type="match status" value="1"/>
</dbReference>
<dbReference type="InterPro" id="IPR052024">
    <property type="entry name" value="Methanogen_methyltrans"/>
</dbReference>
<feature type="domain" description="Uroporphyrinogen decarboxylase (URO-D)" evidence="1">
    <location>
        <begin position="142"/>
        <end position="331"/>
    </location>
</feature>
<sequence length="334" mass="38376">MTKREVIKCVLDGKKPPYVPWSFKFTKEPKEMLQAHYGVEDLDPVLGNHIMQLGSDIGFFNHLGGDLYQDVFQVVWDRSIDKDIGDVKGCVLSEPTLEGYQFPNPLDPRFFANIESEIAKKPDMFRVFQIGFSMYERAWTLRGIENLLMDFYINPQFVHDLLDAICDYNLAQVEEALKYDIDAVYFGDDWGQQIGLIMGYDLWKEFIYPRLKRMYGRVRAAGKYVMIHSCGDVDELFDDLISIGLNCFNPFQPEVMDVNSILKAYRGRLAFHGGLSMQKTLPFGTKEEVIRESEHLLELGKEGSYIFSPSHSVEGDTSLENILAFIEVAQKQLK</sequence>
<dbReference type="GO" id="GO:0004853">
    <property type="term" value="F:uroporphyrinogen decarboxylase activity"/>
    <property type="evidence" value="ECO:0007669"/>
    <property type="project" value="InterPro"/>
</dbReference>